<name>A0A4S8KRI4_DENBC</name>
<reference evidence="1 2" key="1">
    <citation type="journal article" date="2019" name="Nat. Ecol. Evol.">
        <title>Megaphylogeny resolves global patterns of mushroom evolution.</title>
        <authorList>
            <person name="Varga T."/>
            <person name="Krizsan K."/>
            <person name="Foldi C."/>
            <person name="Dima B."/>
            <person name="Sanchez-Garcia M."/>
            <person name="Sanchez-Ramirez S."/>
            <person name="Szollosi G.J."/>
            <person name="Szarkandi J.G."/>
            <person name="Papp V."/>
            <person name="Albert L."/>
            <person name="Andreopoulos W."/>
            <person name="Angelini C."/>
            <person name="Antonin V."/>
            <person name="Barry K.W."/>
            <person name="Bougher N.L."/>
            <person name="Buchanan P."/>
            <person name="Buyck B."/>
            <person name="Bense V."/>
            <person name="Catcheside P."/>
            <person name="Chovatia M."/>
            <person name="Cooper J."/>
            <person name="Damon W."/>
            <person name="Desjardin D."/>
            <person name="Finy P."/>
            <person name="Geml J."/>
            <person name="Haridas S."/>
            <person name="Hughes K."/>
            <person name="Justo A."/>
            <person name="Karasinski D."/>
            <person name="Kautmanova I."/>
            <person name="Kiss B."/>
            <person name="Kocsube S."/>
            <person name="Kotiranta H."/>
            <person name="LaButti K.M."/>
            <person name="Lechner B.E."/>
            <person name="Liimatainen K."/>
            <person name="Lipzen A."/>
            <person name="Lukacs Z."/>
            <person name="Mihaltcheva S."/>
            <person name="Morgado L.N."/>
            <person name="Niskanen T."/>
            <person name="Noordeloos M.E."/>
            <person name="Ohm R.A."/>
            <person name="Ortiz-Santana B."/>
            <person name="Ovrebo C."/>
            <person name="Racz N."/>
            <person name="Riley R."/>
            <person name="Savchenko A."/>
            <person name="Shiryaev A."/>
            <person name="Soop K."/>
            <person name="Spirin V."/>
            <person name="Szebenyi C."/>
            <person name="Tomsovsky M."/>
            <person name="Tulloss R.E."/>
            <person name="Uehling J."/>
            <person name="Grigoriev I.V."/>
            <person name="Vagvolgyi C."/>
            <person name="Papp T."/>
            <person name="Martin F.M."/>
            <person name="Miettinen O."/>
            <person name="Hibbett D.S."/>
            <person name="Nagy L.G."/>
        </authorList>
    </citation>
    <scope>NUCLEOTIDE SEQUENCE [LARGE SCALE GENOMIC DNA]</scope>
    <source>
        <strain evidence="1 2">CBS 962.96</strain>
    </source>
</reference>
<dbReference type="AlphaFoldDB" id="A0A4S8KRI4"/>
<accession>A0A4S8KRI4</accession>
<protein>
    <submittedName>
        <fullName evidence="1">Uncharacterized protein</fullName>
    </submittedName>
</protein>
<evidence type="ECO:0000313" key="1">
    <source>
        <dbReference type="EMBL" id="THU78384.1"/>
    </source>
</evidence>
<organism evidence="1 2">
    <name type="scientific">Dendrothele bispora (strain CBS 962.96)</name>
    <dbReference type="NCBI Taxonomy" id="1314807"/>
    <lineage>
        <taxon>Eukaryota</taxon>
        <taxon>Fungi</taxon>
        <taxon>Dikarya</taxon>
        <taxon>Basidiomycota</taxon>
        <taxon>Agaricomycotina</taxon>
        <taxon>Agaricomycetes</taxon>
        <taxon>Agaricomycetidae</taxon>
        <taxon>Agaricales</taxon>
        <taxon>Agaricales incertae sedis</taxon>
        <taxon>Dendrothele</taxon>
    </lineage>
</organism>
<evidence type="ECO:0000313" key="2">
    <source>
        <dbReference type="Proteomes" id="UP000297245"/>
    </source>
</evidence>
<gene>
    <name evidence="1" type="ORF">K435DRAFT_876688</name>
</gene>
<keyword evidence="2" id="KW-1185">Reference proteome</keyword>
<proteinExistence type="predicted"/>
<sequence>MNRWFGPAVQAAIEATIGPALEAAIGPVSARLTAIESCLTVVQSNGCEWMLIFQMALILLPTMIFQVPALTDVQRIIALEIISANILRITYFPPSNRTHVPALDVQEQRIAARIIKSPLFDAP</sequence>
<dbReference type="EMBL" id="ML180202">
    <property type="protein sequence ID" value="THU78384.1"/>
    <property type="molecule type" value="Genomic_DNA"/>
</dbReference>
<dbReference type="Proteomes" id="UP000297245">
    <property type="component" value="Unassembled WGS sequence"/>
</dbReference>